<dbReference type="RefSeq" id="WP_184194110.1">
    <property type="nucleotide sequence ID" value="NZ_JACHGW010000002.1"/>
</dbReference>
<reference evidence="1 2" key="1">
    <citation type="submission" date="2020-08" db="EMBL/GenBank/DDBJ databases">
        <title>Genomic Encyclopedia of Type Strains, Phase IV (KMG-IV): sequencing the most valuable type-strain genomes for metagenomic binning, comparative biology and taxonomic classification.</title>
        <authorList>
            <person name="Goeker M."/>
        </authorList>
    </citation>
    <scope>NUCLEOTIDE SEQUENCE [LARGE SCALE GENOMIC DNA]</scope>
    <source>
        <strain evidence="1 2">DSM 23562</strain>
    </source>
</reference>
<evidence type="ECO:0000313" key="1">
    <source>
        <dbReference type="EMBL" id="MBB6049995.1"/>
    </source>
</evidence>
<accession>A0A7W9W6G3</accession>
<proteinExistence type="predicted"/>
<name>A0A7W9W6G3_ARMRO</name>
<dbReference type="Proteomes" id="UP000520814">
    <property type="component" value="Unassembled WGS sequence"/>
</dbReference>
<comment type="caution">
    <text evidence="1">The sequence shown here is derived from an EMBL/GenBank/DDBJ whole genome shotgun (WGS) entry which is preliminary data.</text>
</comment>
<dbReference type="EMBL" id="JACHGW010000002">
    <property type="protein sequence ID" value="MBB6049995.1"/>
    <property type="molecule type" value="Genomic_DNA"/>
</dbReference>
<keyword evidence="2" id="KW-1185">Reference proteome</keyword>
<protein>
    <submittedName>
        <fullName evidence="1">Uncharacterized protein YdeI (YjbR/CyaY-like superfamily)</fullName>
    </submittedName>
</protein>
<gene>
    <name evidence="1" type="ORF">HNQ39_001786</name>
</gene>
<organism evidence="1 2">
    <name type="scientific">Armatimonas rosea</name>
    <dbReference type="NCBI Taxonomy" id="685828"/>
    <lineage>
        <taxon>Bacteria</taxon>
        <taxon>Bacillati</taxon>
        <taxon>Armatimonadota</taxon>
        <taxon>Armatimonadia</taxon>
        <taxon>Armatimonadales</taxon>
        <taxon>Armatimonadaceae</taxon>
        <taxon>Armatimonas</taxon>
    </lineage>
</organism>
<sequence>MSTWTAVPDLGPGPHGAVYPPDRAAWRAWLEAHHATAKGVWLIYYKKGSGMPTIAYPDMVKECLCFGWIDSRVSKLDEARYLQLITPRKPKSVWSKINKGYIEELEREGLLMPAGIAKIDAAKADGSWTALDEVEALVIPEDLAATLAASPAAQATFATYSPSTLKLALTKLAAAKRPETRQKRLTELIALATEGKKPVP</sequence>
<dbReference type="Pfam" id="PF13376">
    <property type="entry name" value="OmdA"/>
    <property type="match status" value="1"/>
</dbReference>
<dbReference type="AlphaFoldDB" id="A0A7W9W6G3"/>
<evidence type="ECO:0000313" key="2">
    <source>
        <dbReference type="Proteomes" id="UP000520814"/>
    </source>
</evidence>